<gene>
    <name evidence="1" type="ORF">J2I46_24670</name>
</gene>
<sequence length="81" mass="9136">MTFEPASHLLAFVLPMSFRKGDVTFSSASRSGEVVQVPIPPTNQPRHVVSTAQLARGWWKAIVNWSDGYQQYLEEKEIFVA</sequence>
<keyword evidence="2" id="KW-1185">Reference proteome</keyword>
<dbReference type="RefSeq" id="WP_207331757.1">
    <property type="nucleotide sequence ID" value="NZ_JAFMYW010000009.1"/>
</dbReference>
<name>A0ABS3JP77_9BACT</name>
<evidence type="ECO:0000313" key="1">
    <source>
        <dbReference type="EMBL" id="MBO0951800.1"/>
    </source>
</evidence>
<protein>
    <submittedName>
        <fullName evidence="1">Uncharacterized protein</fullName>
    </submittedName>
</protein>
<comment type="caution">
    <text evidence="1">The sequence shown here is derived from an EMBL/GenBank/DDBJ whole genome shotgun (WGS) entry which is preliminary data.</text>
</comment>
<accession>A0ABS3JP77</accession>
<evidence type="ECO:0000313" key="2">
    <source>
        <dbReference type="Proteomes" id="UP000664628"/>
    </source>
</evidence>
<organism evidence="1 2">
    <name type="scientific">Fibrella forsythiae</name>
    <dbReference type="NCBI Taxonomy" id="2817061"/>
    <lineage>
        <taxon>Bacteria</taxon>
        <taxon>Pseudomonadati</taxon>
        <taxon>Bacteroidota</taxon>
        <taxon>Cytophagia</taxon>
        <taxon>Cytophagales</taxon>
        <taxon>Spirosomataceae</taxon>
        <taxon>Fibrella</taxon>
    </lineage>
</organism>
<dbReference type="Proteomes" id="UP000664628">
    <property type="component" value="Unassembled WGS sequence"/>
</dbReference>
<dbReference type="EMBL" id="JAFMYW010000009">
    <property type="protein sequence ID" value="MBO0951800.1"/>
    <property type="molecule type" value="Genomic_DNA"/>
</dbReference>
<proteinExistence type="predicted"/>
<reference evidence="1 2" key="1">
    <citation type="submission" date="2021-03" db="EMBL/GenBank/DDBJ databases">
        <title>Fibrella sp. HMF5405 genome sequencing and assembly.</title>
        <authorList>
            <person name="Kang H."/>
            <person name="Kim H."/>
            <person name="Bae S."/>
            <person name="Joh K."/>
        </authorList>
    </citation>
    <scope>NUCLEOTIDE SEQUENCE [LARGE SCALE GENOMIC DNA]</scope>
    <source>
        <strain evidence="1 2">HMF5405</strain>
    </source>
</reference>